<dbReference type="Pfam" id="PF03073">
    <property type="entry name" value="TspO_MBR"/>
    <property type="match status" value="1"/>
</dbReference>
<name>P74502_SYNY3</name>
<keyword evidence="8" id="KW-1185">Reference proteome</keyword>
<organism evidence="7 8">
    <name type="scientific">Synechocystis sp. (strain ATCC 27184 / PCC 6803 / Kazusa)</name>
    <dbReference type="NCBI Taxonomy" id="1111708"/>
    <lineage>
        <taxon>Bacteria</taxon>
        <taxon>Bacillati</taxon>
        <taxon>Cyanobacteriota</taxon>
        <taxon>Cyanophyceae</taxon>
        <taxon>Synechococcales</taxon>
        <taxon>Merismopediaceae</taxon>
        <taxon>Synechocystis</taxon>
    </lineage>
</organism>
<dbReference type="EMBL" id="BA000022">
    <property type="protein sequence ID" value="BAA18606.1"/>
    <property type="molecule type" value="Genomic_DNA"/>
</dbReference>
<evidence type="ECO:0000256" key="2">
    <source>
        <dbReference type="ARBA" id="ARBA00007524"/>
    </source>
</evidence>
<dbReference type="Proteomes" id="UP000001425">
    <property type="component" value="Chromosome"/>
</dbReference>
<dbReference type="PaxDb" id="1148-1653694"/>
<protein>
    <submittedName>
        <fullName evidence="7">Sll1845 protein</fullName>
    </submittedName>
</protein>
<evidence type="ECO:0000313" key="8">
    <source>
        <dbReference type="Proteomes" id="UP000001425"/>
    </source>
</evidence>
<dbReference type="FunCoup" id="P74502">
    <property type="interactions" value="73"/>
</dbReference>
<gene>
    <name evidence="7" type="ordered locus">sll1845</name>
</gene>
<dbReference type="PANTHER" id="PTHR10057:SF0">
    <property type="entry name" value="TRANSLOCATOR PROTEIN"/>
    <property type="match status" value="1"/>
</dbReference>
<feature type="transmembrane region" description="Helical" evidence="6">
    <location>
        <begin position="6"/>
        <end position="24"/>
    </location>
</feature>
<dbReference type="GO" id="GO:0033013">
    <property type="term" value="P:tetrapyrrole metabolic process"/>
    <property type="evidence" value="ECO:0007669"/>
    <property type="project" value="UniProtKB-ARBA"/>
</dbReference>
<dbReference type="STRING" id="1148.gene:10499489"/>
<evidence type="ECO:0000256" key="4">
    <source>
        <dbReference type="ARBA" id="ARBA00022989"/>
    </source>
</evidence>
<dbReference type="AlphaFoldDB" id="P74502"/>
<reference evidence="7 8" key="1">
    <citation type="journal article" date="1995" name="DNA Res.">
        <title>Sequence analysis of the genome of the unicellular cyanobacterium Synechocystis sp. strain PCC6803. I. Sequence features in the 1 Mb region from map positions 64% to 92% of the genome.</title>
        <authorList>
            <person name="Kaneko T."/>
            <person name="Tanaka A."/>
            <person name="Sato S."/>
            <person name="Kotani H."/>
            <person name="Sazuka T."/>
            <person name="Miyajima N."/>
            <person name="Sugiura M."/>
            <person name="Tabata S."/>
        </authorList>
    </citation>
    <scope>NUCLEOTIDE SEQUENCE [LARGE SCALE GENOMIC DNA]</scope>
    <source>
        <strain evidence="8">ATCC 27184 / PCC 6803 / Kazusa</strain>
    </source>
</reference>
<dbReference type="eggNOG" id="COG3476">
    <property type="taxonomic scope" value="Bacteria"/>
</dbReference>
<dbReference type="Gene3D" id="1.20.1260.100">
    <property type="entry name" value="TspO/MBR protein"/>
    <property type="match status" value="1"/>
</dbReference>
<evidence type="ECO:0000313" key="7">
    <source>
        <dbReference type="EMBL" id="BAA18606.1"/>
    </source>
</evidence>
<dbReference type="PIR" id="S76477">
    <property type="entry name" value="S76477"/>
</dbReference>
<dbReference type="InParanoid" id="P74502"/>
<keyword evidence="4 6" id="KW-1133">Transmembrane helix</keyword>
<sequence>MFMIPAWLWIGLIAFALAFVCNRLSPRDLRWFNRLRRPSWLTFEWAIPFIWIAIFIAGAISATLAWNATADPGHRWGLMVGYLLLELTVMAYTPVMCKLRSLRVGSIIGATGFFVGLALVIAVSQVSTTAFGFLVPFLLWSPIGTYVTWAMIPLNPGEI</sequence>
<dbReference type="KEGG" id="syn:sll1845"/>
<evidence type="ECO:0000256" key="6">
    <source>
        <dbReference type="SAM" id="Phobius"/>
    </source>
</evidence>
<dbReference type="EnsemblBacteria" id="BAA18606">
    <property type="protein sequence ID" value="BAA18606"/>
    <property type="gene ID" value="BAA18606"/>
</dbReference>
<comment type="similarity">
    <text evidence="2">Belongs to the TspO/BZRP family.</text>
</comment>
<dbReference type="InterPro" id="IPR038330">
    <property type="entry name" value="TspO/MBR-related_sf"/>
</dbReference>
<dbReference type="InterPro" id="IPR004307">
    <property type="entry name" value="TspO_MBR"/>
</dbReference>
<dbReference type="PIRSF" id="PIRSF005859">
    <property type="entry name" value="PBR"/>
    <property type="match status" value="1"/>
</dbReference>
<keyword evidence="5 6" id="KW-0472">Membrane</keyword>
<feature type="transmembrane region" description="Helical" evidence="6">
    <location>
        <begin position="45"/>
        <end position="68"/>
    </location>
</feature>
<evidence type="ECO:0000256" key="3">
    <source>
        <dbReference type="ARBA" id="ARBA00022692"/>
    </source>
</evidence>
<keyword evidence="3 6" id="KW-0812">Transmembrane</keyword>
<dbReference type="GO" id="GO:0016020">
    <property type="term" value="C:membrane"/>
    <property type="evidence" value="ECO:0007669"/>
    <property type="project" value="UniProtKB-SubCell"/>
</dbReference>
<dbReference type="CDD" id="cd15904">
    <property type="entry name" value="TSPO_MBR"/>
    <property type="match status" value="1"/>
</dbReference>
<proteinExistence type="inferred from homology"/>
<dbReference type="DNASU" id="952822"/>
<dbReference type="PANTHER" id="PTHR10057">
    <property type="entry name" value="PERIPHERAL-TYPE BENZODIAZEPINE RECEPTOR"/>
    <property type="match status" value="1"/>
</dbReference>
<feature type="transmembrane region" description="Helical" evidence="6">
    <location>
        <begin position="104"/>
        <end position="124"/>
    </location>
</feature>
<evidence type="ECO:0000256" key="5">
    <source>
        <dbReference type="ARBA" id="ARBA00023136"/>
    </source>
</evidence>
<feature type="transmembrane region" description="Helical" evidence="6">
    <location>
        <begin position="130"/>
        <end position="152"/>
    </location>
</feature>
<reference evidence="7 8" key="2">
    <citation type="journal article" date="1996" name="DNA Res.">
        <title>Sequence analysis of the genome of the unicellular cyanobacterium Synechocystis sp. strain PCC6803. II. Sequence determination of the entire genome and assignment of potential protein-coding regions.</title>
        <authorList>
            <person name="Kaneko T."/>
            <person name="Sato S."/>
            <person name="Kotani H."/>
            <person name="Tanaka A."/>
            <person name="Asamizu E."/>
            <person name="Nakamura Y."/>
            <person name="Miyajima N."/>
            <person name="Hirosawa M."/>
            <person name="Sugiura M."/>
            <person name="Sasamoto S."/>
            <person name="Kimura T."/>
            <person name="Hosouchi T."/>
            <person name="Matsuno A."/>
            <person name="Muraki A."/>
            <person name="Nakazaki N."/>
            <person name="Naruo K."/>
            <person name="Okumura S."/>
            <person name="Shimpo S."/>
            <person name="Takeuchi C."/>
            <person name="Wada T."/>
            <person name="Watanabe A."/>
            <person name="Yamada M."/>
            <person name="Yasuda M."/>
            <person name="Tabata S."/>
        </authorList>
    </citation>
    <scope>NUCLEOTIDE SEQUENCE [LARGE SCALE GENOMIC DNA]</scope>
    <source>
        <strain evidence="8">ATCC 27184 / PCC 6803 / Kazusa</strain>
    </source>
</reference>
<comment type="subcellular location">
    <subcellularLocation>
        <location evidence="1">Membrane</location>
        <topology evidence="1">Multi-pass membrane protein</topology>
    </subcellularLocation>
</comment>
<accession>P74502</accession>
<evidence type="ECO:0000256" key="1">
    <source>
        <dbReference type="ARBA" id="ARBA00004141"/>
    </source>
</evidence>